<keyword evidence="5" id="KW-0378">Hydrolase</keyword>
<organism evidence="5 6">
    <name type="scientific">Vibrio aestuarianus</name>
    <dbReference type="NCBI Taxonomy" id="28171"/>
    <lineage>
        <taxon>Bacteria</taxon>
        <taxon>Pseudomonadati</taxon>
        <taxon>Pseudomonadota</taxon>
        <taxon>Gammaproteobacteria</taxon>
        <taxon>Vibrionales</taxon>
        <taxon>Vibrionaceae</taxon>
        <taxon>Vibrio</taxon>
    </lineage>
</organism>
<dbReference type="Proteomes" id="UP001140973">
    <property type="component" value="Unassembled WGS sequence"/>
</dbReference>
<evidence type="ECO:0000256" key="2">
    <source>
        <dbReference type="ARBA" id="ARBA00022747"/>
    </source>
</evidence>
<dbReference type="PANTHER" id="PTHR43140:SF1">
    <property type="entry name" value="TYPE I RESTRICTION ENZYME ECOKI SPECIFICITY SUBUNIT"/>
    <property type="match status" value="1"/>
</dbReference>
<keyword evidence="3" id="KW-0238">DNA-binding</keyword>
<keyword evidence="5" id="KW-0540">Nuclease</keyword>
<dbReference type="AlphaFoldDB" id="A0A9X4J2W8"/>
<dbReference type="Gene3D" id="3.90.220.20">
    <property type="entry name" value="DNA methylase specificity domains"/>
    <property type="match status" value="2"/>
</dbReference>
<dbReference type="Pfam" id="PF01420">
    <property type="entry name" value="Methylase_S"/>
    <property type="match status" value="2"/>
</dbReference>
<proteinExistence type="inferred from homology"/>
<evidence type="ECO:0000259" key="4">
    <source>
        <dbReference type="Pfam" id="PF01420"/>
    </source>
</evidence>
<dbReference type="SUPFAM" id="SSF116734">
    <property type="entry name" value="DNA methylase specificity domain"/>
    <property type="match status" value="2"/>
</dbReference>
<dbReference type="PANTHER" id="PTHR43140">
    <property type="entry name" value="TYPE-1 RESTRICTION ENZYME ECOKI SPECIFICITY PROTEIN"/>
    <property type="match status" value="1"/>
</dbReference>
<keyword evidence="2" id="KW-0680">Restriction system</keyword>
<dbReference type="GO" id="GO:0003677">
    <property type="term" value="F:DNA binding"/>
    <property type="evidence" value="ECO:0007669"/>
    <property type="project" value="UniProtKB-KW"/>
</dbReference>
<gene>
    <name evidence="5" type="ORF">L9W73_02615</name>
</gene>
<evidence type="ECO:0000256" key="1">
    <source>
        <dbReference type="ARBA" id="ARBA00010923"/>
    </source>
</evidence>
<feature type="domain" description="Type I restriction modification DNA specificity" evidence="4">
    <location>
        <begin position="185"/>
        <end position="354"/>
    </location>
</feature>
<dbReference type="GO" id="GO:0009307">
    <property type="term" value="P:DNA restriction-modification system"/>
    <property type="evidence" value="ECO:0007669"/>
    <property type="project" value="UniProtKB-KW"/>
</dbReference>
<keyword evidence="5" id="KW-0255">Endonuclease</keyword>
<evidence type="ECO:0000313" key="6">
    <source>
        <dbReference type="Proteomes" id="UP001140973"/>
    </source>
</evidence>
<name>A0A9X4J2W8_9VIBR</name>
<dbReference type="EC" id="3.1.21.-" evidence="5"/>
<comment type="similarity">
    <text evidence="1">Belongs to the type-I restriction system S methylase family.</text>
</comment>
<dbReference type="EMBL" id="JAKNAP010000005">
    <property type="protein sequence ID" value="MDE1356211.1"/>
    <property type="molecule type" value="Genomic_DNA"/>
</dbReference>
<dbReference type="GO" id="GO:0016787">
    <property type="term" value="F:hydrolase activity"/>
    <property type="evidence" value="ECO:0007669"/>
    <property type="project" value="UniProtKB-KW"/>
</dbReference>
<dbReference type="InterPro" id="IPR051212">
    <property type="entry name" value="Type-I_RE_S_subunit"/>
</dbReference>
<protein>
    <submittedName>
        <fullName evidence="5">Restriction endonuclease subunit S</fullName>
        <ecNumber evidence="5">3.1.21.-</ecNumber>
    </submittedName>
</protein>
<reference evidence="5" key="1">
    <citation type="submission" date="2022-02" db="EMBL/GenBank/DDBJ databases">
        <title>Emergence and expansion in Europe of a Vibrio aestuarianus clonal complex pathogenic for oysters.</title>
        <authorList>
            <person name="Mesnil A."/>
            <person name="Travers M.-A."/>
        </authorList>
    </citation>
    <scope>NUCLEOTIDE SEQUENCE</scope>
    <source>
        <strain evidence="5">151-ITT-15-cp-1</strain>
    </source>
</reference>
<evidence type="ECO:0000256" key="3">
    <source>
        <dbReference type="ARBA" id="ARBA00023125"/>
    </source>
</evidence>
<comment type="caution">
    <text evidence="5">The sequence shown here is derived from an EMBL/GenBank/DDBJ whole genome shotgun (WGS) entry which is preliminary data.</text>
</comment>
<dbReference type="GO" id="GO:0004519">
    <property type="term" value="F:endonuclease activity"/>
    <property type="evidence" value="ECO:0007669"/>
    <property type="project" value="UniProtKB-KW"/>
</dbReference>
<dbReference type="InterPro" id="IPR044946">
    <property type="entry name" value="Restrct_endonuc_typeI_TRD_sf"/>
</dbReference>
<dbReference type="InterPro" id="IPR000055">
    <property type="entry name" value="Restrct_endonuc_typeI_TRD"/>
</dbReference>
<accession>A0A9X4J2W8</accession>
<dbReference type="RefSeq" id="WP_274673882.1">
    <property type="nucleotide sequence ID" value="NZ_JAKNAP010000005.1"/>
</dbReference>
<evidence type="ECO:0000313" key="5">
    <source>
        <dbReference type="EMBL" id="MDE1356211.1"/>
    </source>
</evidence>
<feature type="domain" description="Type I restriction modification DNA specificity" evidence="4">
    <location>
        <begin position="9"/>
        <end position="156"/>
    </location>
</feature>
<dbReference type="CDD" id="cd17267">
    <property type="entry name" value="RMtype1_S_EcoAO83I-TRD1-CR1_like"/>
    <property type="match status" value="1"/>
</dbReference>
<sequence length="384" mass="42718">MEQVLYSLPDGWKYQKLKTLVKMHYGKALKAADRIQGDVPVYGSNGVVGSHNEHLWSQPTVVIGRKGSVGEANLSLTPSWTIDTAYYVEIIDQEILDLMYFYHFADRFDVSSISQKGVKPGINRNDYLNVSIPLPPLNEQKRIVEKLDTLLTRIDTAIEHLQESVTLKNSLLQSALDGQFSAITERMTIESLAEVKGGKRLPKGEKLSDEETEHPYIRVADFTDKGTIDLSDIKYISKEIHEQIKRYVISKDDLYISIAGTIGKTGFVPSELDGANLTENAAKLVIKDKQQLDLSYLYLFTLTSDFSAQAGLATKTVAQPKLALTRLSKIEIPICSLEEQKSLVSTIEALKSKIHDAEAVLLGKIEDLKSLKASILDSAFKGEL</sequence>
<dbReference type="CDD" id="cd17256">
    <property type="entry name" value="RMtype1_S_EcoJA65PI-TRD1-CR1_like"/>
    <property type="match status" value="1"/>
</dbReference>